<accession>A0A6P1M560</accession>
<dbReference type="Pfam" id="PF00356">
    <property type="entry name" value="LacI"/>
    <property type="match status" value="1"/>
</dbReference>
<dbReference type="PANTHER" id="PTHR30146">
    <property type="entry name" value="LACI-RELATED TRANSCRIPTIONAL REPRESSOR"/>
    <property type="match status" value="1"/>
</dbReference>
<dbReference type="CDD" id="cd06267">
    <property type="entry name" value="PBP1_LacI_sugar_binding-like"/>
    <property type="match status" value="1"/>
</dbReference>
<evidence type="ECO:0000259" key="4">
    <source>
        <dbReference type="PROSITE" id="PS50932"/>
    </source>
</evidence>
<dbReference type="InterPro" id="IPR010982">
    <property type="entry name" value="Lambda_DNA-bd_dom_sf"/>
</dbReference>
<evidence type="ECO:0000313" key="6">
    <source>
        <dbReference type="Proteomes" id="UP000464954"/>
    </source>
</evidence>
<gene>
    <name evidence="5" type="ORF">GT409_09735</name>
</gene>
<evidence type="ECO:0000256" key="2">
    <source>
        <dbReference type="ARBA" id="ARBA00023125"/>
    </source>
</evidence>
<keyword evidence="3" id="KW-0804">Transcription</keyword>
<feature type="domain" description="HTH lacI-type" evidence="4">
    <location>
        <begin position="11"/>
        <end position="65"/>
    </location>
</feature>
<dbReference type="Gene3D" id="1.10.260.40">
    <property type="entry name" value="lambda repressor-like DNA-binding domains"/>
    <property type="match status" value="1"/>
</dbReference>
<dbReference type="InterPro" id="IPR000843">
    <property type="entry name" value="HTH_LacI"/>
</dbReference>
<evidence type="ECO:0000256" key="1">
    <source>
        <dbReference type="ARBA" id="ARBA00023015"/>
    </source>
</evidence>
<protein>
    <submittedName>
        <fullName evidence="5">Substrate-binding domain-containing protein</fullName>
    </submittedName>
</protein>
<dbReference type="Gene3D" id="3.40.50.2300">
    <property type="match status" value="2"/>
</dbReference>
<evidence type="ECO:0000256" key="3">
    <source>
        <dbReference type="ARBA" id="ARBA00023163"/>
    </source>
</evidence>
<dbReference type="PANTHER" id="PTHR30146:SF109">
    <property type="entry name" value="HTH-TYPE TRANSCRIPTIONAL REGULATOR GALS"/>
    <property type="match status" value="1"/>
</dbReference>
<keyword evidence="6" id="KW-1185">Reference proteome</keyword>
<dbReference type="SMART" id="SM00354">
    <property type="entry name" value="HTH_LACI"/>
    <property type="match status" value="1"/>
</dbReference>
<keyword evidence="1" id="KW-0805">Transcription regulation</keyword>
<name>A0A6P1M560_9BACT</name>
<dbReference type="RefSeq" id="WP_160628902.1">
    <property type="nucleotide sequence ID" value="NZ_CP047593.1"/>
</dbReference>
<dbReference type="EMBL" id="CP047593">
    <property type="protein sequence ID" value="QHI69720.1"/>
    <property type="molecule type" value="Genomic_DNA"/>
</dbReference>
<dbReference type="SUPFAM" id="SSF47413">
    <property type="entry name" value="lambda repressor-like DNA-binding domains"/>
    <property type="match status" value="1"/>
</dbReference>
<proteinExistence type="predicted"/>
<dbReference type="AlphaFoldDB" id="A0A6P1M560"/>
<sequence length="346" mass="38769">MNKISTNLKNPTIKDVARVANCSIATVSCVLNNQGRIGKATKKRVLETCKKIGYYPSAAGKNLRTRTTETIGILFYPSCTEIFGNIFYSEVMEGLEETLTKANYNLLLAGYDLSTQHDDLPKFIREGYVDGTILMGGYSDDFKEKLNHTSIPFLMLDTDIAGVSLDSVTSDGFRAIMELTSYLYNQGHRRIIMFRHKFTNFNETARCMGFEAQIRQLGLSEEACKVIAVDTDEDAVNIILQNLKQKISATAVVTINDDQAFHIMKGLQEAGVNIPEQISITGYDDTDFAIKSDPMLTTIRIDRKRMGEEGAKIMLQRINTPDAPLSKLIIPFQLIERQSVRNCFNV</sequence>
<dbReference type="Pfam" id="PF13377">
    <property type="entry name" value="Peripla_BP_3"/>
    <property type="match status" value="1"/>
</dbReference>
<dbReference type="SUPFAM" id="SSF53822">
    <property type="entry name" value="Periplasmic binding protein-like I"/>
    <property type="match status" value="1"/>
</dbReference>
<dbReference type="KEGG" id="taer:GT409_09735"/>
<dbReference type="PROSITE" id="PS50932">
    <property type="entry name" value="HTH_LACI_2"/>
    <property type="match status" value="1"/>
</dbReference>
<dbReference type="InterPro" id="IPR028082">
    <property type="entry name" value="Peripla_BP_I"/>
</dbReference>
<evidence type="ECO:0000313" key="5">
    <source>
        <dbReference type="EMBL" id="QHI69720.1"/>
    </source>
</evidence>
<dbReference type="CDD" id="cd01392">
    <property type="entry name" value="HTH_LacI"/>
    <property type="match status" value="1"/>
</dbReference>
<dbReference type="GO" id="GO:0000976">
    <property type="term" value="F:transcription cis-regulatory region binding"/>
    <property type="evidence" value="ECO:0007669"/>
    <property type="project" value="TreeGrafter"/>
</dbReference>
<reference evidence="5 6" key="1">
    <citation type="submission" date="2020-01" db="EMBL/GenBank/DDBJ databases">
        <title>Ponticoccus aerotolerans gen. nov., sp. nov., an anaerobic bacterium and proposal of Ponticoccusceae fam. nov., Ponticoccusles ord. nov. and Ponticoccuse classis nov. in the phylum Kiritimatiellaeota.</title>
        <authorList>
            <person name="Zhou L.Y."/>
            <person name="Du Z.J."/>
        </authorList>
    </citation>
    <scope>NUCLEOTIDE SEQUENCE [LARGE SCALE GENOMIC DNA]</scope>
    <source>
        <strain evidence="5 6">S-5007</strain>
    </source>
</reference>
<dbReference type="Proteomes" id="UP000464954">
    <property type="component" value="Chromosome"/>
</dbReference>
<dbReference type="PROSITE" id="PS51257">
    <property type="entry name" value="PROKAR_LIPOPROTEIN"/>
    <property type="match status" value="1"/>
</dbReference>
<dbReference type="InterPro" id="IPR046335">
    <property type="entry name" value="LacI/GalR-like_sensor"/>
</dbReference>
<dbReference type="GO" id="GO:0003700">
    <property type="term" value="F:DNA-binding transcription factor activity"/>
    <property type="evidence" value="ECO:0007669"/>
    <property type="project" value="TreeGrafter"/>
</dbReference>
<keyword evidence="2" id="KW-0238">DNA-binding</keyword>
<organism evidence="5 6">
    <name type="scientific">Tichowtungia aerotolerans</name>
    <dbReference type="NCBI Taxonomy" id="2697043"/>
    <lineage>
        <taxon>Bacteria</taxon>
        <taxon>Pseudomonadati</taxon>
        <taxon>Kiritimatiellota</taxon>
        <taxon>Tichowtungiia</taxon>
        <taxon>Tichowtungiales</taxon>
        <taxon>Tichowtungiaceae</taxon>
        <taxon>Tichowtungia</taxon>
    </lineage>
</organism>